<evidence type="ECO:0000313" key="8">
    <source>
        <dbReference type="Proteomes" id="UP000824261"/>
    </source>
</evidence>
<evidence type="ECO:0000256" key="3">
    <source>
        <dbReference type="ARBA" id="ARBA00022801"/>
    </source>
</evidence>
<gene>
    <name evidence="7" type="ORF">IAA69_08385</name>
</gene>
<dbReference type="Pfam" id="PF18560">
    <property type="entry name" value="Lectin_like"/>
    <property type="match status" value="1"/>
</dbReference>
<dbReference type="PROSITE" id="PS00138">
    <property type="entry name" value="SUBTILASE_SER"/>
    <property type="match status" value="1"/>
</dbReference>
<reference evidence="7" key="1">
    <citation type="submission" date="2020-10" db="EMBL/GenBank/DDBJ databases">
        <authorList>
            <person name="Gilroy R."/>
        </authorList>
    </citation>
    <scope>NUCLEOTIDE SEQUENCE</scope>
    <source>
        <strain evidence="7">ChiGjej1B1-2707</strain>
    </source>
</reference>
<dbReference type="InterPro" id="IPR000209">
    <property type="entry name" value="Peptidase_S8/S53_dom"/>
</dbReference>
<dbReference type="InterPro" id="IPR013128">
    <property type="entry name" value="Peptidase_C1A"/>
</dbReference>
<dbReference type="Pfam" id="PF00082">
    <property type="entry name" value="Peptidase_S8"/>
    <property type="match status" value="1"/>
</dbReference>
<keyword evidence="2" id="KW-0645">Protease</keyword>
<dbReference type="SUPFAM" id="SSF52743">
    <property type="entry name" value="Subtilisin-like"/>
    <property type="match status" value="1"/>
</dbReference>
<dbReference type="InterPro" id="IPR036852">
    <property type="entry name" value="Peptidase_S8/S53_dom_sf"/>
</dbReference>
<keyword evidence="5" id="KW-0472">Membrane</keyword>
<evidence type="ECO:0000256" key="2">
    <source>
        <dbReference type="ARBA" id="ARBA00022670"/>
    </source>
</evidence>
<keyword evidence="3" id="KW-0378">Hydrolase</keyword>
<evidence type="ECO:0000256" key="5">
    <source>
        <dbReference type="SAM" id="Phobius"/>
    </source>
</evidence>
<name>A0A9D1A1A7_9ACTN</name>
<dbReference type="GO" id="GO:0004252">
    <property type="term" value="F:serine-type endopeptidase activity"/>
    <property type="evidence" value="ECO:0007669"/>
    <property type="project" value="InterPro"/>
</dbReference>
<dbReference type="InterPro" id="IPR040528">
    <property type="entry name" value="Lectin-like"/>
</dbReference>
<dbReference type="InterPro" id="IPR000169">
    <property type="entry name" value="Pept_cys_AS"/>
</dbReference>
<keyword evidence="4" id="KW-0720">Serine protease</keyword>
<dbReference type="InterPro" id="IPR023828">
    <property type="entry name" value="Peptidase_S8_Ser-AS"/>
</dbReference>
<dbReference type="NCBIfam" id="TIGR01167">
    <property type="entry name" value="LPXTG_anchor"/>
    <property type="match status" value="1"/>
</dbReference>
<dbReference type="Proteomes" id="UP000824261">
    <property type="component" value="Unassembled WGS sequence"/>
</dbReference>
<dbReference type="EMBL" id="DVGB01000102">
    <property type="protein sequence ID" value="HIR02259.1"/>
    <property type="molecule type" value="Genomic_DNA"/>
</dbReference>
<keyword evidence="5" id="KW-0812">Transmembrane</keyword>
<dbReference type="CDD" id="cd00306">
    <property type="entry name" value="Peptidases_S8_S53"/>
    <property type="match status" value="1"/>
</dbReference>
<dbReference type="SUPFAM" id="SSF50965">
    <property type="entry name" value="Galactose oxidase, central domain"/>
    <property type="match status" value="1"/>
</dbReference>
<dbReference type="Pfam" id="PF00112">
    <property type="entry name" value="Peptidase_C1"/>
    <property type="match status" value="1"/>
</dbReference>
<comment type="similarity">
    <text evidence="1">Belongs to the peptidase C1 family.</text>
</comment>
<dbReference type="Gene3D" id="3.90.70.10">
    <property type="entry name" value="Cysteine proteinases"/>
    <property type="match status" value="1"/>
</dbReference>
<organism evidence="7 8">
    <name type="scientific">Candidatus Aveggerthella stercoripullorum</name>
    <dbReference type="NCBI Taxonomy" id="2840688"/>
    <lineage>
        <taxon>Bacteria</taxon>
        <taxon>Bacillati</taxon>
        <taxon>Actinomycetota</taxon>
        <taxon>Coriobacteriia</taxon>
        <taxon>Eggerthellales</taxon>
        <taxon>Eggerthellaceae</taxon>
        <taxon>Eggerthellaceae incertae sedis</taxon>
        <taxon>Candidatus Aveggerthella</taxon>
    </lineage>
</organism>
<evidence type="ECO:0000256" key="4">
    <source>
        <dbReference type="ARBA" id="ARBA00022825"/>
    </source>
</evidence>
<sequence length="1344" mass="141891">MWSTRPSRTCSTSPTAQAAPSYFGEADADAVLYESFDAESCADAVLATSGTETPTLTFTTADGEPVGTLDATKRFDGTASLAVPYDAEAAQADASLPGEVADHQVIQSEPIDLSAASERAKYLSIRFASNDVAGDESAHRTADVQVAVRVTDSDEPWMLMSSNSFRAVDASWGGWYVELPENTDYEQFQITLYYANDTFSMTGGVQTVTPADGTVLFDSIGIGDGLSPYASMQGTSMAAPVVTGAVAVLAGQHPDDSAARLAARLKGAVQRDDRYAELCSTSGHVSVDGGQDPAPVPTSAEVSADGGSIVVSGYFVDPGTQVLVEGVACSETAREELPGSDGVTQITVQVPEGFVGGEQWVELIAPDGASGRLYADFGTYALLDYYEQTDLPVPSEIDSWGDWQLVSFEGDVYAFPRETANNVFSESHEFFLKYDVSARAWSRVSFPLEQLREQHCISVGSTTAAAYDGALILQITGGVDDSEAPLATYWRYTSDGAWEHISMTFPENDQCELYLSTLASDGENLYAFGGYGLFVDYPGVPGLSMTQGMLSCIVKLDIEQGEGMLAGMMDGDRVNPQVAYGSGAFIVSGGQNTASQMNSAMGVERVVPLAEDKTVSLEPPYSGEVTYPAGWLESTAVDFSSVVTETGKLAWAPAAADDGFMLVGPRSDSGEADTYTLAAEDGAAPQEYSRNASYAALLNPSAATCDRVLYVMAATSGAPGRVFVATPIDTEPGPEPEPEPEEYPETFDLRDKGAVTSVKIQNPWGTCWAFSALASLESSVLKDGGSFEGDEPDYSERQLAWAGRTVVGDEVDSAQAGEGSYSVRTDAGADLSESALVFNSGGDFSIAAATLAAWEGVANEEDIPYQNRDGMVDFYATSEEAGDWSVDADQRSLSAVHVQDVDIIPGTAAFTDPANPSADSYVFDEDALNTVKQLLVNEGAVGVLYYADASWPNQATGESNYMNYYNWAQYVYQYGTEDDPSTSVVESTAPNHLVTIVGWDDAYAKENFSNDPAKQPPADGAWIVKNSWGDASYGDDFAWGVDEDGDGLGDGYFYLSYYDMTAVQFASFRGDTPDANGAFDYDSNYQYDYLGFGSVCKVAPGSFGDASAANIFTAEGAETLSAVSAVTMEADSTVQVQVYLLDEDAQSPTDGVLAATQSETVDLSGYHTIELDQPVTLSAGQRFSVVESIDSAQGAYLPLEVAGYDSADPDEAAGGFVLKKQQTAVANAGESFYSTDGGATWADASTLTTDNLQGRVSLTMFGGDPEILGVGNAMIKAFTVDGESATETPGAPSSAGKPSSISPSRLASLAATGDSFAVAIIALALLALAAGGVLLALHRRKRKE</sequence>
<accession>A0A9D1A1A7</accession>
<reference evidence="7" key="2">
    <citation type="journal article" date="2021" name="PeerJ">
        <title>Extensive microbial diversity within the chicken gut microbiome revealed by metagenomics and culture.</title>
        <authorList>
            <person name="Gilroy R."/>
            <person name="Ravi A."/>
            <person name="Getino M."/>
            <person name="Pursley I."/>
            <person name="Horton D.L."/>
            <person name="Alikhan N.F."/>
            <person name="Baker D."/>
            <person name="Gharbi K."/>
            <person name="Hall N."/>
            <person name="Watson M."/>
            <person name="Adriaenssens E.M."/>
            <person name="Foster-Nyarko E."/>
            <person name="Jarju S."/>
            <person name="Secka A."/>
            <person name="Antonio M."/>
            <person name="Oren A."/>
            <person name="Chaudhuri R.R."/>
            <person name="La Ragione R."/>
            <person name="Hildebrand F."/>
            <person name="Pallen M.J."/>
        </authorList>
    </citation>
    <scope>NUCLEOTIDE SEQUENCE</scope>
    <source>
        <strain evidence="7">ChiGjej1B1-2707</strain>
    </source>
</reference>
<dbReference type="SUPFAM" id="SSF54001">
    <property type="entry name" value="Cysteine proteinases"/>
    <property type="match status" value="1"/>
</dbReference>
<evidence type="ECO:0000313" key="7">
    <source>
        <dbReference type="EMBL" id="HIR02259.1"/>
    </source>
</evidence>
<feature type="transmembrane region" description="Helical" evidence="5">
    <location>
        <begin position="1316"/>
        <end position="1337"/>
    </location>
</feature>
<dbReference type="GO" id="GO:0008234">
    <property type="term" value="F:cysteine-type peptidase activity"/>
    <property type="evidence" value="ECO:0007669"/>
    <property type="project" value="InterPro"/>
</dbReference>
<comment type="caution">
    <text evidence="7">The sequence shown here is derived from an EMBL/GenBank/DDBJ whole genome shotgun (WGS) entry which is preliminary data.</text>
</comment>
<evidence type="ECO:0000259" key="6">
    <source>
        <dbReference type="SMART" id="SM00645"/>
    </source>
</evidence>
<dbReference type="GO" id="GO:0006508">
    <property type="term" value="P:proteolysis"/>
    <property type="evidence" value="ECO:0007669"/>
    <property type="project" value="UniProtKB-KW"/>
</dbReference>
<dbReference type="InterPro" id="IPR011043">
    <property type="entry name" value="Gal_Oxase/kelch_b-propeller"/>
</dbReference>
<feature type="domain" description="Peptidase C1A papain C-terminal" evidence="6">
    <location>
        <begin position="743"/>
        <end position="1060"/>
    </location>
</feature>
<dbReference type="Gene3D" id="3.40.50.200">
    <property type="entry name" value="Peptidase S8/S53 domain"/>
    <property type="match status" value="1"/>
</dbReference>
<protein>
    <submittedName>
        <fullName evidence="7">S8 family serine peptidase</fullName>
    </submittedName>
</protein>
<dbReference type="PANTHER" id="PTHR12411">
    <property type="entry name" value="CYSTEINE PROTEASE FAMILY C1-RELATED"/>
    <property type="match status" value="1"/>
</dbReference>
<evidence type="ECO:0000256" key="1">
    <source>
        <dbReference type="ARBA" id="ARBA00008455"/>
    </source>
</evidence>
<dbReference type="InterPro" id="IPR038765">
    <property type="entry name" value="Papain-like_cys_pep_sf"/>
</dbReference>
<proteinExistence type="inferred from homology"/>
<dbReference type="PROSITE" id="PS00139">
    <property type="entry name" value="THIOL_PROTEASE_CYS"/>
    <property type="match status" value="1"/>
</dbReference>
<dbReference type="InterPro" id="IPR000668">
    <property type="entry name" value="Peptidase_C1A_C"/>
</dbReference>
<dbReference type="SMART" id="SM00645">
    <property type="entry name" value="Pept_C1"/>
    <property type="match status" value="1"/>
</dbReference>
<keyword evidence="5" id="KW-1133">Transmembrane helix</keyword>